<dbReference type="PANTHER" id="PTHR10696">
    <property type="entry name" value="GAMMA-BUTYROBETAINE HYDROXYLASE-RELATED"/>
    <property type="match status" value="1"/>
</dbReference>
<dbReference type="GO" id="GO:0016706">
    <property type="term" value="F:2-oxoglutarate-dependent dioxygenase activity"/>
    <property type="evidence" value="ECO:0007669"/>
    <property type="project" value="UniProtKB-ARBA"/>
</dbReference>
<dbReference type="OrthoDB" id="753054at2"/>
<reference evidence="5 6" key="1">
    <citation type="journal article" date="2011" name="J. Bacteriol.">
        <title>Whole-genome shotgun sequencing of the sulfur-oxidizing chemoautotroph Tetrathiobacter kashmirensis.</title>
        <authorList>
            <person name="Ghosh W."/>
            <person name="George A."/>
            <person name="Agarwal A."/>
            <person name="Raj P."/>
            <person name="Alam M."/>
            <person name="Pyne P."/>
            <person name="Das Gupta S.K."/>
        </authorList>
    </citation>
    <scope>NUCLEOTIDE SEQUENCE [LARGE SCALE GENOMIC DNA]</scope>
    <source>
        <strain evidence="5 6">WT001</strain>
    </source>
</reference>
<dbReference type="Proteomes" id="UP000005267">
    <property type="component" value="Chromosome"/>
</dbReference>
<dbReference type="SUPFAM" id="SSF51197">
    <property type="entry name" value="Clavaminate synthase-like"/>
    <property type="match status" value="1"/>
</dbReference>
<evidence type="ECO:0000256" key="1">
    <source>
        <dbReference type="ARBA" id="ARBA00001954"/>
    </source>
</evidence>
<dbReference type="InterPro" id="IPR050411">
    <property type="entry name" value="AlphaKG_dependent_hydroxylases"/>
</dbReference>
<keyword evidence="3" id="KW-0045">Antibiotic biosynthesis</keyword>
<evidence type="ECO:0000256" key="2">
    <source>
        <dbReference type="ARBA" id="ARBA00023002"/>
    </source>
</evidence>
<name>I3UDP3_ADVKW</name>
<dbReference type="EMBL" id="CP003555">
    <property type="protein sequence ID" value="AFK63131.1"/>
    <property type="molecule type" value="Genomic_DNA"/>
</dbReference>
<proteinExistence type="predicted"/>
<dbReference type="RefSeq" id="WP_014751222.1">
    <property type="nucleotide sequence ID" value="NC_017964.1"/>
</dbReference>
<dbReference type="InterPro" id="IPR003819">
    <property type="entry name" value="TauD/TfdA-like"/>
</dbReference>
<dbReference type="AlphaFoldDB" id="I3UDP3"/>
<keyword evidence="2" id="KW-0560">Oxidoreductase</keyword>
<dbReference type="HOGENOM" id="CLU_041041_2_0_4"/>
<keyword evidence="6" id="KW-1185">Reference proteome</keyword>
<dbReference type="STRING" id="1036672.TKWG_15750"/>
<dbReference type="Gene3D" id="3.60.130.10">
    <property type="entry name" value="Clavaminate synthase-like"/>
    <property type="match status" value="1"/>
</dbReference>
<dbReference type="GO" id="GO:0017000">
    <property type="term" value="P:antibiotic biosynthetic process"/>
    <property type="evidence" value="ECO:0007669"/>
    <property type="project" value="UniProtKB-KW"/>
</dbReference>
<reference evidence="6" key="2">
    <citation type="journal article" date="2013" name="PLoS ONE">
        <title>Genome implosion elicits host-confinement in Alcaligenaceae: evidence from the comparative genomics of Tetrathiobacter kashmirensis, a pathogen in the making.</title>
        <authorList>
            <person name="Ghosh W."/>
            <person name="Alam M."/>
            <person name="Roy C."/>
            <person name="Pyne P."/>
            <person name="George A."/>
            <person name="Chakraborty R."/>
            <person name="Majumder S."/>
            <person name="Agarwal A."/>
            <person name="Chakraborty S."/>
            <person name="Majumdar S."/>
            <person name="Gupta S.K."/>
        </authorList>
    </citation>
    <scope>NUCLEOTIDE SEQUENCE [LARGE SCALE GENOMIC DNA]</scope>
    <source>
        <strain evidence="6">WT001</strain>
    </source>
</reference>
<dbReference type="Pfam" id="PF02668">
    <property type="entry name" value="TauD"/>
    <property type="match status" value="1"/>
</dbReference>
<evidence type="ECO:0000256" key="3">
    <source>
        <dbReference type="ARBA" id="ARBA00023194"/>
    </source>
</evidence>
<feature type="domain" description="TauD/TfdA-like" evidence="4">
    <location>
        <begin position="54"/>
        <end position="308"/>
    </location>
</feature>
<evidence type="ECO:0000313" key="5">
    <source>
        <dbReference type="EMBL" id="AFK63131.1"/>
    </source>
</evidence>
<dbReference type="KEGG" id="aka:TKWG_15750"/>
<gene>
    <name evidence="5" type="ordered locus">TKWG_15750</name>
</gene>
<organism evidence="5 6">
    <name type="scientific">Advenella kashmirensis (strain DSM 17095 / LMG 22695 / WT001)</name>
    <name type="common">Tetrathiobacter kashmirensis</name>
    <dbReference type="NCBI Taxonomy" id="1036672"/>
    <lineage>
        <taxon>Bacteria</taxon>
        <taxon>Pseudomonadati</taxon>
        <taxon>Pseudomonadota</taxon>
        <taxon>Betaproteobacteria</taxon>
        <taxon>Burkholderiales</taxon>
        <taxon>Alcaligenaceae</taxon>
    </lineage>
</organism>
<sequence>MNNGIKGALSGPEIWTGAQLADRHDWIETLEPQDIAEIDTMLGTVQKGSFEPGDFAADDFFLPRLKKRFEAVQRQLEEGRGFLLIRGLPVERYTLQENRIIFWALALLVGQPQAQDRLGSRMHSVTNTNLRVEGSDEVRSYQTDDELTFHNDGGDAFMLLCLKTARSGGMSKLVSVGTIYNEVLRHRPDLIDVLQQPFHFDARGQHPSGLKVQSVPIFNFFQGKLSALYKRRYLLAAQRFDEVPRLTEAQQQAIDLVEQICNDPAIQLGFYMKPGDMQIANNYSVLHARTKYEDFSDPQARRHLLRIWLTLPNGRALPPVFAQTREFGTSYLNRHASAAQV</sequence>
<evidence type="ECO:0000259" key="4">
    <source>
        <dbReference type="Pfam" id="PF02668"/>
    </source>
</evidence>
<accession>I3UDP3</accession>
<dbReference type="PANTHER" id="PTHR10696:SF56">
    <property type="entry name" value="TAUD_TFDA-LIKE DOMAIN-CONTAINING PROTEIN"/>
    <property type="match status" value="1"/>
</dbReference>
<comment type="cofactor">
    <cofactor evidence="1">
        <name>Fe(2+)</name>
        <dbReference type="ChEBI" id="CHEBI:29033"/>
    </cofactor>
</comment>
<protein>
    <recommendedName>
        <fullName evidence="4">TauD/TfdA-like domain-containing protein</fullName>
    </recommendedName>
</protein>
<evidence type="ECO:0000313" key="6">
    <source>
        <dbReference type="Proteomes" id="UP000005267"/>
    </source>
</evidence>
<dbReference type="InterPro" id="IPR042098">
    <property type="entry name" value="TauD-like_sf"/>
</dbReference>